<organism evidence="1 2">
    <name type="scientific">Armillaria gallica</name>
    <name type="common">Bulbous honey fungus</name>
    <name type="synonym">Armillaria bulbosa</name>
    <dbReference type="NCBI Taxonomy" id="47427"/>
    <lineage>
        <taxon>Eukaryota</taxon>
        <taxon>Fungi</taxon>
        <taxon>Dikarya</taxon>
        <taxon>Basidiomycota</taxon>
        <taxon>Agaricomycotina</taxon>
        <taxon>Agaricomycetes</taxon>
        <taxon>Agaricomycetidae</taxon>
        <taxon>Agaricales</taxon>
        <taxon>Marasmiineae</taxon>
        <taxon>Physalacriaceae</taxon>
        <taxon>Armillaria</taxon>
    </lineage>
</organism>
<dbReference type="EMBL" id="KZ293714">
    <property type="protein sequence ID" value="PBK82673.1"/>
    <property type="molecule type" value="Genomic_DNA"/>
</dbReference>
<gene>
    <name evidence="1" type="ORF">ARMGADRAFT_1038456</name>
</gene>
<dbReference type="Proteomes" id="UP000217790">
    <property type="component" value="Unassembled WGS sequence"/>
</dbReference>
<sequence>MTSDSSRRLLFKQRRVGKEQITEIRAQHELGASLPNSPIVPIPSHINSNRDIWSSTRAPMPFNPDDLWCPPSDLWDNLTIPYSAYFPNRCPTAGINDNYSSHVHWDKPVQNHELTPEPVLTIEEPIAGPSHSIAPSCSAIF</sequence>
<accession>A0A2H3D2X0</accession>
<protein>
    <submittedName>
        <fullName evidence="1">Uncharacterized protein</fullName>
    </submittedName>
</protein>
<evidence type="ECO:0000313" key="2">
    <source>
        <dbReference type="Proteomes" id="UP000217790"/>
    </source>
</evidence>
<dbReference type="InParanoid" id="A0A2H3D2X0"/>
<evidence type="ECO:0000313" key="1">
    <source>
        <dbReference type="EMBL" id="PBK82673.1"/>
    </source>
</evidence>
<proteinExistence type="predicted"/>
<name>A0A2H3D2X0_ARMGA</name>
<keyword evidence="2" id="KW-1185">Reference proteome</keyword>
<dbReference type="AlphaFoldDB" id="A0A2H3D2X0"/>
<reference evidence="2" key="1">
    <citation type="journal article" date="2017" name="Nat. Ecol. Evol.">
        <title>Genome expansion and lineage-specific genetic innovations in the forest pathogenic fungi Armillaria.</title>
        <authorList>
            <person name="Sipos G."/>
            <person name="Prasanna A.N."/>
            <person name="Walter M.C."/>
            <person name="O'Connor E."/>
            <person name="Balint B."/>
            <person name="Krizsan K."/>
            <person name="Kiss B."/>
            <person name="Hess J."/>
            <person name="Varga T."/>
            <person name="Slot J."/>
            <person name="Riley R."/>
            <person name="Boka B."/>
            <person name="Rigling D."/>
            <person name="Barry K."/>
            <person name="Lee J."/>
            <person name="Mihaltcheva S."/>
            <person name="LaButti K."/>
            <person name="Lipzen A."/>
            <person name="Waldron R."/>
            <person name="Moloney N.M."/>
            <person name="Sperisen C."/>
            <person name="Kredics L."/>
            <person name="Vagvoelgyi C."/>
            <person name="Patrignani A."/>
            <person name="Fitzpatrick D."/>
            <person name="Nagy I."/>
            <person name="Doyle S."/>
            <person name="Anderson J.B."/>
            <person name="Grigoriev I.V."/>
            <person name="Gueldener U."/>
            <person name="Muensterkoetter M."/>
            <person name="Nagy L.G."/>
        </authorList>
    </citation>
    <scope>NUCLEOTIDE SEQUENCE [LARGE SCALE GENOMIC DNA]</scope>
    <source>
        <strain evidence="2">Ar21-2</strain>
    </source>
</reference>